<dbReference type="Gene3D" id="1.20.1720.10">
    <property type="entry name" value="Multidrug resistance protein D"/>
    <property type="match status" value="1"/>
</dbReference>
<organism evidence="10 11">
    <name type="scientific">Nocardioides plantarum</name>
    <dbReference type="NCBI Taxonomy" id="29299"/>
    <lineage>
        <taxon>Bacteria</taxon>
        <taxon>Bacillati</taxon>
        <taxon>Actinomycetota</taxon>
        <taxon>Actinomycetes</taxon>
        <taxon>Propionibacteriales</taxon>
        <taxon>Nocardioidaceae</taxon>
        <taxon>Nocardioides</taxon>
    </lineage>
</organism>
<feature type="transmembrane region" description="Helical" evidence="8">
    <location>
        <begin position="365"/>
        <end position="383"/>
    </location>
</feature>
<name>A0ABV5KGY3_9ACTN</name>
<evidence type="ECO:0000256" key="3">
    <source>
        <dbReference type="ARBA" id="ARBA00022475"/>
    </source>
</evidence>
<dbReference type="NCBIfam" id="TIGR00711">
    <property type="entry name" value="efflux_EmrB"/>
    <property type="match status" value="1"/>
</dbReference>
<dbReference type="PANTHER" id="PTHR42718:SF49">
    <property type="entry name" value="EXPORT PROTEIN"/>
    <property type="match status" value="1"/>
</dbReference>
<sequence length="567" mass="58068">MTDTAQKQPHDPKWWTLVAVCTGVFMLLLDITIVNVALFDIQEDLDASLSDVQWVIDAYALSLAALLLTAGSLADLFGRKRVFVIGLLLFTGGSVLCGSATSVLFLSLSRAAQGIGGAAMFATALALLASAFTGKDRGVAFAAFGATTGLSVAIGPVVGGVLVSGLSWRWIFFVNIPICVVALVVTIFRVQESHNPRAGRPDWIGFVTFSAALGALVYGLIEAGQHSWGETKVVLCLVGSAVLLALFVVSQLKRRDPMFDLALLRKPTFTGGLVAAFGISAGVFALFTYLVLYLQGVLGFSAVKAGLIFLFLSGTSFLAAIVAGRLTEHVPVKWLIAPGFLVAGVGLLLMYGVDNSADPSQWHHLIAGLLVTGAGIGMINPPLASTAVGVVPPAQSGMASGANSTFRQVGIATGIAALGSILAQQVTSDVERGLSGVVPPQALGPLSEAISSGQVRVAAQIAGDGKAGEAVGRVGTQAYVDGLNTVLLIGAILCLVAGAICLVLIRQSDFDNAGRYDAPPAGGGGADSGGEQPKHVDPAAHEVPLEGGAHAAGAHVAPEDDAEIATT</sequence>
<proteinExistence type="predicted"/>
<dbReference type="SUPFAM" id="SSF103473">
    <property type="entry name" value="MFS general substrate transporter"/>
    <property type="match status" value="1"/>
</dbReference>
<evidence type="ECO:0000313" key="11">
    <source>
        <dbReference type="Proteomes" id="UP001589750"/>
    </source>
</evidence>
<keyword evidence="6 8" id="KW-0472">Membrane</keyword>
<feature type="domain" description="Major facilitator superfamily (MFS) profile" evidence="9">
    <location>
        <begin position="16"/>
        <end position="509"/>
    </location>
</feature>
<keyword evidence="5 8" id="KW-1133">Transmembrane helix</keyword>
<feature type="transmembrane region" description="Helical" evidence="8">
    <location>
        <begin position="83"/>
        <end position="108"/>
    </location>
</feature>
<dbReference type="PROSITE" id="PS50850">
    <property type="entry name" value="MFS"/>
    <property type="match status" value="1"/>
</dbReference>
<feature type="region of interest" description="Disordered" evidence="7">
    <location>
        <begin position="516"/>
        <end position="567"/>
    </location>
</feature>
<dbReference type="CDD" id="cd17321">
    <property type="entry name" value="MFS_MMR_MDR_like"/>
    <property type="match status" value="1"/>
</dbReference>
<feature type="transmembrane region" description="Helical" evidence="8">
    <location>
        <begin position="332"/>
        <end position="353"/>
    </location>
</feature>
<keyword evidence="11" id="KW-1185">Reference proteome</keyword>
<accession>A0ABV5KGY3</accession>
<evidence type="ECO:0000259" key="9">
    <source>
        <dbReference type="PROSITE" id="PS50850"/>
    </source>
</evidence>
<dbReference type="Gene3D" id="1.20.1250.20">
    <property type="entry name" value="MFS general substrate transporter like domains"/>
    <property type="match status" value="1"/>
</dbReference>
<feature type="transmembrane region" description="Helical" evidence="8">
    <location>
        <begin position="203"/>
        <end position="221"/>
    </location>
</feature>
<evidence type="ECO:0000256" key="2">
    <source>
        <dbReference type="ARBA" id="ARBA00022448"/>
    </source>
</evidence>
<feature type="transmembrane region" description="Helical" evidence="8">
    <location>
        <begin position="272"/>
        <end position="294"/>
    </location>
</feature>
<evidence type="ECO:0000256" key="6">
    <source>
        <dbReference type="ARBA" id="ARBA00023136"/>
    </source>
</evidence>
<gene>
    <name evidence="10" type="ORF">ACFFRI_21640</name>
</gene>
<dbReference type="EMBL" id="JBHMDG010000037">
    <property type="protein sequence ID" value="MFB9315662.1"/>
    <property type="molecule type" value="Genomic_DNA"/>
</dbReference>
<feature type="transmembrane region" description="Helical" evidence="8">
    <location>
        <begin position="139"/>
        <end position="163"/>
    </location>
</feature>
<feature type="transmembrane region" description="Helical" evidence="8">
    <location>
        <begin position="233"/>
        <end position="252"/>
    </location>
</feature>
<keyword evidence="3" id="KW-1003">Cell membrane</keyword>
<comment type="caution">
    <text evidence="10">The sequence shown here is derived from an EMBL/GenBank/DDBJ whole genome shotgun (WGS) entry which is preliminary data.</text>
</comment>
<dbReference type="Proteomes" id="UP001589750">
    <property type="component" value="Unassembled WGS sequence"/>
</dbReference>
<dbReference type="PRINTS" id="PR01036">
    <property type="entry name" value="TCRTETB"/>
</dbReference>
<comment type="subcellular location">
    <subcellularLocation>
        <location evidence="1">Cell membrane</location>
        <topology evidence="1">Multi-pass membrane protein</topology>
    </subcellularLocation>
</comment>
<reference evidence="10 11" key="1">
    <citation type="submission" date="2024-09" db="EMBL/GenBank/DDBJ databases">
        <authorList>
            <person name="Sun Q."/>
            <person name="Mori K."/>
        </authorList>
    </citation>
    <scope>NUCLEOTIDE SEQUENCE [LARGE SCALE GENOMIC DNA]</scope>
    <source>
        <strain evidence="10 11">JCM 9626</strain>
    </source>
</reference>
<evidence type="ECO:0000256" key="7">
    <source>
        <dbReference type="SAM" id="MobiDB-lite"/>
    </source>
</evidence>
<dbReference type="InterPro" id="IPR020846">
    <property type="entry name" value="MFS_dom"/>
</dbReference>
<feature type="transmembrane region" description="Helical" evidence="8">
    <location>
        <begin position="115"/>
        <end position="133"/>
    </location>
</feature>
<dbReference type="PANTHER" id="PTHR42718">
    <property type="entry name" value="MAJOR FACILITATOR SUPERFAMILY MULTIDRUG TRANSPORTER MFSC"/>
    <property type="match status" value="1"/>
</dbReference>
<evidence type="ECO:0000256" key="5">
    <source>
        <dbReference type="ARBA" id="ARBA00022989"/>
    </source>
</evidence>
<feature type="transmembrane region" description="Helical" evidence="8">
    <location>
        <begin position="58"/>
        <end position="77"/>
    </location>
</feature>
<dbReference type="RefSeq" id="WP_140009387.1">
    <property type="nucleotide sequence ID" value="NZ_JBHMDG010000037.1"/>
</dbReference>
<keyword evidence="4 8" id="KW-0812">Transmembrane</keyword>
<keyword evidence="2" id="KW-0813">Transport</keyword>
<dbReference type="InterPro" id="IPR011701">
    <property type="entry name" value="MFS"/>
</dbReference>
<dbReference type="Pfam" id="PF07690">
    <property type="entry name" value="MFS_1"/>
    <property type="match status" value="1"/>
</dbReference>
<evidence type="ECO:0000313" key="10">
    <source>
        <dbReference type="EMBL" id="MFB9315662.1"/>
    </source>
</evidence>
<evidence type="ECO:0000256" key="4">
    <source>
        <dbReference type="ARBA" id="ARBA00022692"/>
    </source>
</evidence>
<dbReference type="InterPro" id="IPR004638">
    <property type="entry name" value="EmrB-like"/>
</dbReference>
<evidence type="ECO:0000256" key="8">
    <source>
        <dbReference type="SAM" id="Phobius"/>
    </source>
</evidence>
<dbReference type="InterPro" id="IPR036259">
    <property type="entry name" value="MFS_trans_sf"/>
</dbReference>
<evidence type="ECO:0000256" key="1">
    <source>
        <dbReference type="ARBA" id="ARBA00004651"/>
    </source>
</evidence>
<protein>
    <submittedName>
        <fullName evidence="10">MFS transporter</fullName>
    </submittedName>
</protein>
<feature type="transmembrane region" description="Helical" evidence="8">
    <location>
        <begin position="306"/>
        <end position="326"/>
    </location>
</feature>
<feature type="transmembrane region" description="Helical" evidence="8">
    <location>
        <begin position="486"/>
        <end position="505"/>
    </location>
</feature>
<feature type="compositionally biased region" description="Basic and acidic residues" evidence="7">
    <location>
        <begin position="532"/>
        <end position="544"/>
    </location>
</feature>
<feature type="transmembrane region" description="Helical" evidence="8">
    <location>
        <begin position="14"/>
        <end position="38"/>
    </location>
</feature>
<feature type="transmembrane region" description="Helical" evidence="8">
    <location>
        <begin position="170"/>
        <end position="191"/>
    </location>
</feature>
<feature type="compositionally biased region" description="Low complexity" evidence="7">
    <location>
        <begin position="547"/>
        <end position="556"/>
    </location>
</feature>